<dbReference type="SUPFAM" id="SSF51735">
    <property type="entry name" value="NAD(P)-binding Rossmann-fold domains"/>
    <property type="match status" value="1"/>
</dbReference>
<dbReference type="InterPro" id="IPR002347">
    <property type="entry name" value="SDR_fam"/>
</dbReference>
<dbReference type="PRINTS" id="PR00081">
    <property type="entry name" value="GDHRDH"/>
</dbReference>
<dbReference type="InterPro" id="IPR036291">
    <property type="entry name" value="NAD(P)-bd_dom_sf"/>
</dbReference>
<evidence type="ECO:0000256" key="2">
    <source>
        <dbReference type="SAM" id="MobiDB-lite"/>
    </source>
</evidence>
<organism evidence="3 4">
    <name type="scientific">Aspergillus sclerotioniger CBS 115572</name>
    <dbReference type="NCBI Taxonomy" id="1450535"/>
    <lineage>
        <taxon>Eukaryota</taxon>
        <taxon>Fungi</taxon>
        <taxon>Dikarya</taxon>
        <taxon>Ascomycota</taxon>
        <taxon>Pezizomycotina</taxon>
        <taxon>Eurotiomycetes</taxon>
        <taxon>Eurotiomycetidae</taxon>
        <taxon>Eurotiales</taxon>
        <taxon>Aspergillaceae</taxon>
        <taxon>Aspergillus</taxon>
        <taxon>Aspergillus subgen. Circumdati</taxon>
    </lineage>
</organism>
<dbReference type="Pfam" id="PF00106">
    <property type="entry name" value="adh_short"/>
    <property type="match status" value="1"/>
</dbReference>
<evidence type="ECO:0000313" key="3">
    <source>
        <dbReference type="EMBL" id="PWY94188.1"/>
    </source>
</evidence>
<proteinExistence type="inferred from homology"/>
<dbReference type="InterPro" id="IPR051468">
    <property type="entry name" value="Fungal_SecMetab_SDRs"/>
</dbReference>
<keyword evidence="4" id="KW-1185">Reference proteome</keyword>
<feature type="region of interest" description="Disordered" evidence="2">
    <location>
        <begin position="203"/>
        <end position="223"/>
    </location>
</feature>
<dbReference type="Gene3D" id="3.40.50.720">
    <property type="entry name" value="NAD(P)-binding Rossmann-like Domain"/>
    <property type="match status" value="1"/>
</dbReference>
<dbReference type="GeneID" id="37115829"/>
<reference evidence="3 4" key="1">
    <citation type="submission" date="2016-12" db="EMBL/GenBank/DDBJ databases">
        <title>The genomes of Aspergillus section Nigri reveals drivers in fungal speciation.</title>
        <authorList>
            <consortium name="DOE Joint Genome Institute"/>
            <person name="Vesth T.C."/>
            <person name="Nybo J."/>
            <person name="Theobald S."/>
            <person name="Brandl J."/>
            <person name="Frisvad J.C."/>
            <person name="Nielsen K.F."/>
            <person name="Lyhne E.K."/>
            <person name="Kogle M.E."/>
            <person name="Kuo A."/>
            <person name="Riley R."/>
            <person name="Clum A."/>
            <person name="Nolan M."/>
            <person name="Lipzen A."/>
            <person name="Salamov A."/>
            <person name="Henrissat B."/>
            <person name="Wiebenga A."/>
            <person name="De Vries R.P."/>
            <person name="Grigoriev I.V."/>
            <person name="Mortensen U.H."/>
            <person name="Andersen M.R."/>
            <person name="Baker S.E."/>
        </authorList>
    </citation>
    <scope>NUCLEOTIDE SEQUENCE [LARGE SCALE GENOMIC DNA]</scope>
    <source>
        <strain evidence="3 4">CBS 115572</strain>
    </source>
</reference>
<sequence length="248" mass="26433">MAEVKLVLITGANQGIGFETAKNLILSDNYHVIIGSRDPFKGEEAAQTLQAIPGIKGSVSSIQIDVTDDKSVDDAAAQIKSQYGRLDILVNNAALNSMVEPPTRETLRKILDVNVVGALSTTEAFLDLLRKSSEKRLVFVSSSTGSISQAADPKSPFHQSGAAEYRTSKAALNMMMVLYLCRLEGEGFKVFGADPGLCATNLTGDPESLRRRNAAEPSDGGERVATVVKGERDADVGRVLGVYGVSPF</sequence>
<dbReference type="PANTHER" id="PTHR43544:SF32">
    <property type="entry name" value="CHAIN DEHYDROGENASE, PUTATIVE (AFU_ORTHOLOGUE AFUA_5G01530)-RELATED"/>
    <property type="match status" value="1"/>
</dbReference>
<accession>A0A317XB55</accession>
<dbReference type="GO" id="GO:0005737">
    <property type="term" value="C:cytoplasm"/>
    <property type="evidence" value="ECO:0007669"/>
    <property type="project" value="TreeGrafter"/>
</dbReference>
<evidence type="ECO:0000256" key="1">
    <source>
        <dbReference type="ARBA" id="ARBA00006484"/>
    </source>
</evidence>
<dbReference type="Proteomes" id="UP000246702">
    <property type="component" value="Unassembled WGS sequence"/>
</dbReference>
<dbReference type="GO" id="GO:0019748">
    <property type="term" value="P:secondary metabolic process"/>
    <property type="evidence" value="ECO:0007669"/>
    <property type="project" value="TreeGrafter"/>
</dbReference>
<protein>
    <submittedName>
        <fullName evidence="3">NAD(P)-binding protein</fullName>
    </submittedName>
</protein>
<comment type="caution">
    <text evidence="3">The sequence shown here is derived from an EMBL/GenBank/DDBJ whole genome shotgun (WGS) entry which is preliminary data.</text>
</comment>
<dbReference type="EMBL" id="MSFK01000005">
    <property type="protein sequence ID" value="PWY94188.1"/>
    <property type="molecule type" value="Genomic_DNA"/>
</dbReference>
<comment type="similarity">
    <text evidence="1">Belongs to the short-chain dehydrogenases/reductases (SDR) family.</text>
</comment>
<dbReference type="PANTHER" id="PTHR43544">
    <property type="entry name" value="SHORT-CHAIN DEHYDROGENASE/REDUCTASE"/>
    <property type="match status" value="1"/>
</dbReference>
<dbReference type="RefSeq" id="XP_025470949.1">
    <property type="nucleotide sequence ID" value="XM_025613686.1"/>
</dbReference>
<dbReference type="AlphaFoldDB" id="A0A317XB55"/>
<dbReference type="OrthoDB" id="191139at2759"/>
<dbReference type="GO" id="GO:0016491">
    <property type="term" value="F:oxidoreductase activity"/>
    <property type="evidence" value="ECO:0007669"/>
    <property type="project" value="TreeGrafter"/>
</dbReference>
<name>A0A317XB55_9EURO</name>
<gene>
    <name evidence="3" type="ORF">BO94DRAFT_554001</name>
</gene>
<evidence type="ECO:0000313" key="4">
    <source>
        <dbReference type="Proteomes" id="UP000246702"/>
    </source>
</evidence>